<feature type="region of interest" description="Disordered" evidence="7">
    <location>
        <begin position="130"/>
        <end position="164"/>
    </location>
</feature>
<evidence type="ECO:0000256" key="5">
    <source>
        <dbReference type="ARBA" id="ARBA00023054"/>
    </source>
</evidence>
<comment type="subcellular location">
    <subcellularLocation>
        <location evidence="1">Membrane</location>
        <topology evidence="1">Single-pass type IV membrane protein</topology>
    </subcellularLocation>
</comment>
<dbReference type="AlphaFoldDB" id="A0A7R8ZAQ7"/>
<dbReference type="EMBL" id="OA566174">
    <property type="protein sequence ID" value="CAD7198420.1"/>
    <property type="molecule type" value="Genomic_DNA"/>
</dbReference>
<evidence type="ECO:0000256" key="1">
    <source>
        <dbReference type="ARBA" id="ARBA00004211"/>
    </source>
</evidence>
<evidence type="ECO:0000256" key="6">
    <source>
        <dbReference type="ARBA" id="ARBA00023136"/>
    </source>
</evidence>
<keyword evidence="6 8" id="KW-0472">Membrane</keyword>
<keyword evidence="4 8" id="KW-1133">Transmembrane helix</keyword>
<dbReference type="PIRSF" id="PIRSF019693">
    <property type="entry name" value="VAMP-associated"/>
    <property type="match status" value="1"/>
</dbReference>
<organism evidence="10">
    <name type="scientific">Timema douglasi</name>
    <name type="common">Walking stick</name>
    <dbReference type="NCBI Taxonomy" id="61478"/>
    <lineage>
        <taxon>Eukaryota</taxon>
        <taxon>Metazoa</taxon>
        <taxon>Ecdysozoa</taxon>
        <taxon>Arthropoda</taxon>
        <taxon>Hexapoda</taxon>
        <taxon>Insecta</taxon>
        <taxon>Pterygota</taxon>
        <taxon>Neoptera</taxon>
        <taxon>Polyneoptera</taxon>
        <taxon>Phasmatodea</taxon>
        <taxon>Timematodea</taxon>
        <taxon>Timematoidea</taxon>
        <taxon>Timematidae</taxon>
        <taxon>Timema</taxon>
    </lineage>
</organism>
<evidence type="ECO:0000256" key="2">
    <source>
        <dbReference type="ARBA" id="ARBA00008932"/>
    </source>
</evidence>
<dbReference type="Pfam" id="PF00635">
    <property type="entry name" value="Motile_Sperm"/>
    <property type="match status" value="1"/>
</dbReference>
<dbReference type="CDD" id="cd14686">
    <property type="entry name" value="bZIP"/>
    <property type="match status" value="1"/>
</dbReference>
<gene>
    <name evidence="10" type="ORF">TDIB3V08_LOCUS4701</name>
</gene>
<evidence type="ECO:0000256" key="3">
    <source>
        <dbReference type="ARBA" id="ARBA00022692"/>
    </source>
</evidence>
<protein>
    <recommendedName>
        <fullName evidence="9">MSP domain-containing protein</fullName>
    </recommendedName>
</protein>
<dbReference type="SUPFAM" id="SSF49354">
    <property type="entry name" value="PapD-like"/>
    <property type="match status" value="1"/>
</dbReference>
<dbReference type="GO" id="GO:0061817">
    <property type="term" value="P:endoplasmic reticulum-plasma membrane tethering"/>
    <property type="evidence" value="ECO:0007669"/>
    <property type="project" value="TreeGrafter"/>
</dbReference>
<evidence type="ECO:0000256" key="8">
    <source>
        <dbReference type="SAM" id="Phobius"/>
    </source>
</evidence>
<keyword evidence="5" id="KW-0175">Coiled coil</keyword>
<name>A0A7R8ZAQ7_TIMDO</name>
<dbReference type="InterPro" id="IPR016763">
    <property type="entry name" value="VAP"/>
</dbReference>
<dbReference type="Gene3D" id="2.60.40.10">
    <property type="entry name" value="Immunoglobulins"/>
    <property type="match status" value="1"/>
</dbReference>
<dbReference type="GO" id="GO:0090158">
    <property type="term" value="P:endoplasmic reticulum membrane organization"/>
    <property type="evidence" value="ECO:0007669"/>
    <property type="project" value="TreeGrafter"/>
</dbReference>
<feature type="transmembrane region" description="Helical" evidence="8">
    <location>
        <begin position="230"/>
        <end position="250"/>
    </location>
</feature>
<dbReference type="PANTHER" id="PTHR10809">
    <property type="entry name" value="VESICLE-ASSOCIATED MEMBRANE PROTEIN-ASSOCIATED PROTEIN"/>
    <property type="match status" value="1"/>
</dbReference>
<dbReference type="InterPro" id="IPR000535">
    <property type="entry name" value="MSP_dom"/>
</dbReference>
<dbReference type="PROSITE" id="PS50202">
    <property type="entry name" value="MSP"/>
    <property type="match status" value="1"/>
</dbReference>
<dbReference type="GO" id="GO:0005789">
    <property type="term" value="C:endoplasmic reticulum membrane"/>
    <property type="evidence" value="ECO:0007669"/>
    <property type="project" value="InterPro"/>
</dbReference>
<dbReference type="InterPro" id="IPR013783">
    <property type="entry name" value="Ig-like_fold"/>
</dbReference>
<evidence type="ECO:0000256" key="4">
    <source>
        <dbReference type="ARBA" id="ARBA00022989"/>
    </source>
</evidence>
<evidence type="ECO:0000313" key="10">
    <source>
        <dbReference type="EMBL" id="CAD7198420.1"/>
    </source>
</evidence>
<dbReference type="PANTHER" id="PTHR10809:SF6">
    <property type="entry name" value="AT11025P-RELATED"/>
    <property type="match status" value="1"/>
</dbReference>
<feature type="compositionally biased region" description="Polar residues" evidence="7">
    <location>
        <begin position="130"/>
        <end position="139"/>
    </location>
</feature>
<dbReference type="FunFam" id="2.60.40.10:FF:000334">
    <property type="entry name" value="vesicle-associated membrane protein-associated protein A isoform X1"/>
    <property type="match status" value="1"/>
</dbReference>
<keyword evidence="3 8" id="KW-0812">Transmembrane</keyword>
<feature type="compositionally biased region" description="Basic and acidic residues" evidence="7">
    <location>
        <begin position="144"/>
        <end position="154"/>
    </location>
</feature>
<dbReference type="GO" id="GO:0005886">
    <property type="term" value="C:plasma membrane"/>
    <property type="evidence" value="ECO:0007669"/>
    <property type="project" value="TreeGrafter"/>
</dbReference>
<evidence type="ECO:0000259" key="9">
    <source>
        <dbReference type="PROSITE" id="PS50202"/>
    </source>
</evidence>
<sequence length="251" mass="27828">MAKPDQVLIIEPQHELKFRGPFTSPVTSYMKLTNPSDKKVCFKIKTTAPKKYCVRPNSGVLDAKALIDVAVSLQPFDFDPNEKNKHKFMVQTMIAPDGEINLDSLWKDVNPENLMDSKLKCVFELPVDPSASTQENNVDASPAIHEEKAKRVGDGPKSSPKLNSVEGELMKAAAEVKHLREEESQLRQENLQLKEELLRIRRSNPTIDSSASLSSLSAAGQVAPEQSLPYIYLVLALVIGMFGIVLGKFIL</sequence>
<evidence type="ECO:0000256" key="7">
    <source>
        <dbReference type="SAM" id="MobiDB-lite"/>
    </source>
</evidence>
<dbReference type="InterPro" id="IPR008962">
    <property type="entry name" value="PapD-like_sf"/>
</dbReference>
<dbReference type="GO" id="GO:0033149">
    <property type="term" value="F:FFAT motif binding"/>
    <property type="evidence" value="ECO:0007669"/>
    <property type="project" value="TreeGrafter"/>
</dbReference>
<proteinExistence type="inferred from homology"/>
<reference evidence="10" key="1">
    <citation type="submission" date="2020-11" db="EMBL/GenBank/DDBJ databases">
        <authorList>
            <person name="Tran Van P."/>
        </authorList>
    </citation>
    <scope>NUCLEOTIDE SEQUENCE</scope>
</reference>
<comment type="similarity">
    <text evidence="2">Belongs to the VAMP-associated protein (VAP) (TC 9.B.17) family.</text>
</comment>
<accession>A0A7R8ZAQ7</accession>
<feature type="domain" description="MSP" evidence="9">
    <location>
        <begin position="7"/>
        <end position="124"/>
    </location>
</feature>